<dbReference type="GO" id="GO:0003676">
    <property type="term" value="F:nucleic acid binding"/>
    <property type="evidence" value="ECO:0007669"/>
    <property type="project" value="InterPro"/>
</dbReference>
<dbReference type="Gene3D" id="1.10.150.910">
    <property type="match status" value="1"/>
</dbReference>
<dbReference type="InterPro" id="IPR050358">
    <property type="entry name" value="RSE1/DDB1/CFT1"/>
</dbReference>
<dbReference type="PANTHER" id="PTHR10644">
    <property type="entry name" value="DNA REPAIR/RNA PROCESSING CPSF FAMILY"/>
    <property type="match status" value="1"/>
</dbReference>
<organism evidence="2 3">
    <name type="scientific">Chlorella ohadii</name>
    <dbReference type="NCBI Taxonomy" id="2649997"/>
    <lineage>
        <taxon>Eukaryota</taxon>
        <taxon>Viridiplantae</taxon>
        <taxon>Chlorophyta</taxon>
        <taxon>core chlorophytes</taxon>
        <taxon>Trebouxiophyceae</taxon>
        <taxon>Chlorellales</taxon>
        <taxon>Chlorellaceae</taxon>
        <taxon>Chlorella clade</taxon>
        <taxon>Chlorella</taxon>
    </lineage>
</organism>
<accession>A0AAD5DWN0</accession>
<dbReference type="Pfam" id="PF03178">
    <property type="entry name" value="CPSF_A"/>
    <property type="match status" value="1"/>
</dbReference>
<protein>
    <recommendedName>
        <fullName evidence="1">RSE1/DDB1/CPSF1 C-terminal domain-containing protein</fullName>
    </recommendedName>
</protein>
<keyword evidence="3" id="KW-1185">Reference proteome</keyword>
<reference evidence="2" key="1">
    <citation type="submission" date="2020-11" db="EMBL/GenBank/DDBJ databases">
        <title>Chlorella ohadii genome sequencing and assembly.</title>
        <authorList>
            <person name="Murik O."/>
            <person name="Treves H."/>
            <person name="Kedem I."/>
            <person name="Shotland Y."/>
            <person name="Kaplan A."/>
        </authorList>
    </citation>
    <scope>NUCLEOTIDE SEQUENCE</scope>
    <source>
        <strain evidence="2">1</strain>
    </source>
</reference>
<evidence type="ECO:0000259" key="1">
    <source>
        <dbReference type="Pfam" id="PF03178"/>
    </source>
</evidence>
<feature type="domain" description="RSE1/DDB1/CPSF1 C-terminal" evidence="1">
    <location>
        <begin position="1"/>
        <end position="43"/>
    </location>
</feature>
<evidence type="ECO:0000313" key="3">
    <source>
        <dbReference type="Proteomes" id="UP001205105"/>
    </source>
</evidence>
<dbReference type="EMBL" id="JADXDR010000031">
    <property type="protein sequence ID" value="KAI7844421.1"/>
    <property type="molecule type" value="Genomic_DNA"/>
</dbReference>
<dbReference type="GO" id="GO:0005634">
    <property type="term" value="C:nucleus"/>
    <property type="evidence" value="ECO:0007669"/>
    <property type="project" value="InterPro"/>
</dbReference>
<comment type="caution">
    <text evidence="2">The sequence shown here is derived from an EMBL/GenBank/DDBJ whole genome shotgun (WGS) entry which is preliminary data.</text>
</comment>
<evidence type="ECO:0000313" key="2">
    <source>
        <dbReference type="EMBL" id="KAI7844421.1"/>
    </source>
</evidence>
<gene>
    <name evidence="2" type="ORF">COHA_002015</name>
</gene>
<name>A0AAD5DWN0_9CHLO</name>
<dbReference type="AlphaFoldDB" id="A0AAD5DWN0"/>
<dbReference type="Proteomes" id="UP001205105">
    <property type="component" value="Unassembled WGS sequence"/>
</dbReference>
<sequence>MRKVVKGVGGFDHAQWRAFSNQHIPASPARQFIDGDLLEQFLDLKHESAEAVVAAMQGGHSGATVDSVTQLVEELSRLH</sequence>
<proteinExistence type="predicted"/>
<dbReference type="InterPro" id="IPR004871">
    <property type="entry name" value="RSE1/DDB1/CPSF1_C"/>
</dbReference>